<sequence>MRVVSKFILKEGYLVIYHHNENKIETNQLMLRLFNEADVPEVVKLCNNYNLYKSTLNLPYPYLTEHALIWMENHLSDFNHNKRFELAITDKITGKLYGAIALSHHQTFNHGELAYWIGEEYWGNGYATEAAKALIEFAFSAKNYNKVFARSFDSNPASMRVIEKTGMKKEGLLKKHVRKDGKYIDLVCYGILKPEADVLG</sequence>
<keyword evidence="6" id="KW-1185">Reference proteome</keyword>
<dbReference type="KEGG" id="bko:CKF48_08345"/>
<comment type="similarity">
    <text evidence="3">Belongs to the acetyltransferase family. RimJ subfamily.</text>
</comment>
<protein>
    <submittedName>
        <fullName evidence="5">GNAT family N-acetyltransferase</fullName>
    </submittedName>
</protein>
<evidence type="ECO:0000256" key="2">
    <source>
        <dbReference type="ARBA" id="ARBA00023315"/>
    </source>
</evidence>
<accession>A0A248TGX1</accession>
<dbReference type="OrthoDB" id="9798081at2"/>
<keyword evidence="2" id="KW-0012">Acyltransferase</keyword>
<dbReference type="Proteomes" id="UP000215137">
    <property type="component" value="Chromosome"/>
</dbReference>
<proteinExistence type="inferred from homology"/>
<dbReference type="AlphaFoldDB" id="A0A248TGX1"/>
<evidence type="ECO:0000313" key="6">
    <source>
        <dbReference type="Proteomes" id="UP000215137"/>
    </source>
</evidence>
<organism evidence="5 6">
    <name type="scientific">Cytobacillus kochii</name>
    <dbReference type="NCBI Taxonomy" id="859143"/>
    <lineage>
        <taxon>Bacteria</taxon>
        <taxon>Bacillati</taxon>
        <taxon>Bacillota</taxon>
        <taxon>Bacilli</taxon>
        <taxon>Bacillales</taxon>
        <taxon>Bacillaceae</taxon>
        <taxon>Cytobacillus</taxon>
    </lineage>
</organism>
<dbReference type="Pfam" id="PF13302">
    <property type="entry name" value="Acetyltransf_3"/>
    <property type="match status" value="1"/>
</dbReference>
<dbReference type="SUPFAM" id="SSF55729">
    <property type="entry name" value="Acyl-CoA N-acyltransferases (Nat)"/>
    <property type="match status" value="1"/>
</dbReference>
<dbReference type="EMBL" id="CP022983">
    <property type="protein sequence ID" value="ASV67330.1"/>
    <property type="molecule type" value="Genomic_DNA"/>
</dbReference>
<reference evidence="5 6" key="1">
    <citation type="submission" date="2017-08" db="EMBL/GenBank/DDBJ databases">
        <title>Complete Genome Sequence of Bacillus kochii Oregon-R-modENCODE STRAIN BDGP4, isolated from Drosophila melanogaster gut.</title>
        <authorList>
            <person name="Wan K.H."/>
            <person name="Yu C."/>
            <person name="Park S."/>
            <person name="Hammonds A.S."/>
            <person name="Booth B.W."/>
            <person name="Celniker S.E."/>
        </authorList>
    </citation>
    <scope>NUCLEOTIDE SEQUENCE [LARGE SCALE GENOMIC DNA]</scope>
    <source>
        <strain evidence="5 6">BDGP4</strain>
    </source>
</reference>
<dbReference type="InterPro" id="IPR051531">
    <property type="entry name" value="N-acetyltransferase"/>
</dbReference>
<dbReference type="GO" id="GO:0016747">
    <property type="term" value="F:acyltransferase activity, transferring groups other than amino-acyl groups"/>
    <property type="evidence" value="ECO:0007669"/>
    <property type="project" value="InterPro"/>
</dbReference>
<dbReference type="PROSITE" id="PS51186">
    <property type="entry name" value="GNAT"/>
    <property type="match status" value="1"/>
</dbReference>
<dbReference type="PANTHER" id="PTHR43792">
    <property type="entry name" value="GNAT FAMILY, PUTATIVE (AFU_ORTHOLOGUE AFUA_3G00765)-RELATED-RELATED"/>
    <property type="match status" value="1"/>
</dbReference>
<dbReference type="Gene3D" id="3.40.630.30">
    <property type="match status" value="1"/>
</dbReference>
<name>A0A248TGX1_9BACI</name>
<dbReference type="InterPro" id="IPR000182">
    <property type="entry name" value="GNAT_dom"/>
</dbReference>
<evidence type="ECO:0000256" key="3">
    <source>
        <dbReference type="ARBA" id="ARBA00038502"/>
    </source>
</evidence>
<feature type="domain" description="N-acetyltransferase" evidence="4">
    <location>
        <begin position="29"/>
        <end position="185"/>
    </location>
</feature>
<gene>
    <name evidence="5" type="ORF">CKF48_08345</name>
</gene>
<evidence type="ECO:0000259" key="4">
    <source>
        <dbReference type="PROSITE" id="PS51186"/>
    </source>
</evidence>
<dbReference type="InterPro" id="IPR016181">
    <property type="entry name" value="Acyl_CoA_acyltransferase"/>
</dbReference>
<evidence type="ECO:0000313" key="5">
    <source>
        <dbReference type="EMBL" id="ASV67330.1"/>
    </source>
</evidence>
<dbReference type="PANTHER" id="PTHR43792:SF8">
    <property type="entry name" value="[RIBOSOMAL PROTEIN US5]-ALANINE N-ACETYLTRANSFERASE"/>
    <property type="match status" value="1"/>
</dbReference>
<evidence type="ECO:0000256" key="1">
    <source>
        <dbReference type="ARBA" id="ARBA00022679"/>
    </source>
</evidence>
<keyword evidence="1 5" id="KW-0808">Transferase</keyword>